<accession>A0A2F0P4U1</accession>
<evidence type="ECO:0000313" key="2">
    <source>
        <dbReference type="EMBL" id="OCO79091.1"/>
    </source>
</evidence>
<dbReference type="EMBL" id="LJEX02000162">
    <property type="protein sequence ID" value="OCO79091.1"/>
    <property type="molecule type" value="Genomic_DNA"/>
</dbReference>
<dbReference type="InterPro" id="IPR029044">
    <property type="entry name" value="Nucleotide-diphossugar_trans"/>
</dbReference>
<dbReference type="AlphaFoldDB" id="A0A2F0P4U1"/>
<sequence>MKYRNLNVALVVPCYNEEQTVATVVRDFKQAMPEIKVYVFDNMSSDDTKTEAEKAGAKVISVNQKGKGNVVRRIFADVDADIYVMVDGDATYEASAVHKLNSCA</sequence>
<gene>
    <name evidence="2" type="ORF">AN695_0226495</name>
</gene>
<dbReference type="Pfam" id="PF00535">
    <property type="entry name" value="Glycos_transf_2"/>
    <property type="match status" value="1"/>
</dbReference>
<dbReference type="PANTHER" id="PTHR48090:SF7">
    <property type="entry name" value="RFBJ PROTEIN"/>
    <property type="match status" value="1"/>
</dbReference>
<dbReference type="InterPro" id="IPR001173">
    <property type="entry name" value="Glyco_trans_2-like"/>
</dbReference>
<dbReference type="PANTHER" id="PTHR48090">
    <property type="entry name" value="UNDECAPRENYL-PHOSPHATE 4-DEOXY-4-FORMAMIDO-L-ARABINOSE TRANSFERASE-RELATED"/>
    <property type="match status" value="1"/>
</dbReference>
<dbReference type="InterPro" id="IPR050256">
    <property type="entry name" value="Glycosyltransferase_2"/>
</dbReference>
<evidence type="ECO:0000259" key="1">
    <source>
        <dbReference type="Pfam" id="PF00535"/>
    </source>
</evidence>
<feature type="domain" description="Glycosyltransferase 2-like" evidence="1">
    <location>
        <begin position="10"/>
        <end position="100"/>
    </location>
</feature>
<dbReference type="SUPFAM" id="SSF53448">
    <property type="entry name" value="Nucleotide-diphospho-sugar transferases"/>
    <property type="match status" value="1"/>
</dbReference>
<organism evidence="2 3">
    <name type="scientific">Serratia marcescens</name>
    <dbReference type="NCBI Taxonomy" id="615"/>
    <lineage>
        <taxon>Bacteria</taxon>
        <taxon>Pseudomonadati</taxon>
        <taxon>Pseudomonadota</taxon>
        <taxon>Gammaproteobacteria</taxon>
        <taxon>Enterobacterales</taxon>
        <taxon>Yersiniaceae</taxon>
        <taxon>Serratia</taxon>
    </lineage>
</organism>
<dbReference type="Gene3D" id="3.90.550.10">
    <property type="entry name" value="Spore Coat Polysaccharide Biosynthesis Protein SpsA, Chain A"/>
    <property type="match status" value="1"/>
</dbReference>
<dbReference type="Proteomes" id="UP000050489">
    <property type="component" value="Unassembled WGS sequence"/>
</dbReference>
<name>A0A2F0P4U1_SERMA</name>
<reference evidence="3" key="1">
    <citation type="submission" date="2016-04" db="EMBL/GenBank/DDBJ databases">
        <authorList>
            <person name="Osei Sekyere J."/>
            <person name="Sivertsen A."/>
            <person name="Pedersen A.T."/>
            <person name="Sundsfjord A."/>
        </authorList>
    </citation>
    <scope>NUCLEOTIDE SEQUENCE [LARGE SCALE GENOMIC DNA]</scope>
    <source>
        <strain evidence="3">945174350</strain>
    </source>
</reference>
<evidence type="ECO:0000313" key="3">
    <source>
        <dbReference type="Proteomes" id="UP000050489"/>
    </source>
</evidence>
<protein>
    <recommendedName>
        <fullName evidence="1">Glycosyltransferase 2-like domain-containing protein</fullName>
    </recommendedName>
</protein>
<comment type="caution">
    <text evidence="2">The sequence shown here is derived from an EMBL/GenBank/DDBJ whole genome shotgun (WGS) entry which is preliminary data.</text>
</comment>
<proteinExistence type="predicted"/>